<dbReference type="SUPFAM" id="SSF56219">
    <property type="entry name" value="DNase I-like"/>
    <property type="match status" value="1"/>
</dbReference>
<evidence type="ECO:0000256" key="5">
    <source>
        <dbReference type="ARBA" id="ARBA00022759"/>
    </source>
</evidence>
<reference evidence="14" key="1">
    <citation type="submission" date="2023-05" db="EMBL/GenBank/DDBJ databases">
        <authorList>
            <person name="Stuckert A."/>
        </authorList>
    </citation>
    <scope>NUCLEOTIDE SEQUENCE</scope>
</reference>
<accession>A0ABN9AHR3</accession>
<evidence type="ECO:0000256" key="9">
    <source>
        <dbReference type="ARBA" id="ARBA00023180"/>
    </source>
</evidence>
<comment type="subcellular location">
    <subcellularLocation>
        <location evidence="1">Endoplasmic reticulum</location>
    </subcellularLocation>
</comment>
<evidence type="ECO:0000256" key="12">
    <source>
        <dbReference type="ARBA" id="ARBA00043073"/>
    </source>
</evidence>
<dbReference type="PANTHER" id="PTHR11371:SF28">
    <property type="entry name" value="DEOXYRIBONUCLEASE-1-LIKE 1"/>
    <property type="match status" value="1"/>
</dbReference>
<dbReference type="Pfam" id="PF03372">
    <property type="entry name" value="Exo_endo_phos"/>
    <property type="match status" value="1"/>
</dbReference>
<keyword evidence="15" id="KW-1185">Reference proteome</keyword>
<dbReference type="PANTHER" id="PTHR11371">
    <property type="entry name" value="DEOXYRIBONUCLEASE"/>
    <property type="match status" value="1"/>
</dbReference>
<sequence>MEELENLYDVFLHVTSNWRCNNLVIMGDFNAGCSYLSKKKRRSLRLYSDPKFHWLIGDEVDTTVRESTKCPYDRIVVYGEELANLVNSAGIYNFTKELGLTEVEALKISDHYPVEADFIVRLGSAHTLLPSIGLLVLSVLAAGGTKTLQ</sequence>
<dbReference type="PRINTS" id="PR00130">
    <property type="entry name" value="DNASEI"/>
</dbReference>
<dbReference type="PROSITE" id="PS00918">
    <property type="entry name" value="DNASE_I_2"/>
    <property type="match status" value="1"/>
</dbReference>
<feature type="domain" description="Endonuclease/exonuclease/phosphatase" evidence="13">
    <location>
        <begin position="8"/>
        <end position="111"/>
    </location>
</feature>
<proteinExistence type="inferred from homology"/>
<evidence type="ECO:0000256" key="6">
    <source>
        <dbReference type="ARBA" id="ARBA00022801"/>
    </source>
</evidence>
<keyword evidence="4" id="KW-0732">Signal</keyword>
<keyword evidence="5" id="KW-0255">Endonuclease</keyword>
<keyword evidence="9" id="KW-0325">Glycoprotein</keyword>
<dbReference type="Gene3D" id="3.60.10.10">
    <property type="entry name" value="Endonuclease/exonuclease/phosphatase"/>
    <property type="match status" value="1"/>
</dbReference>
<evidence type="ECO:0000256" key="3">
    <source>
        <dbReference type="ARBA" id="ARBA00022722"/>
    </source>
</evidence>
<evidence type="ECO:0000256" key="10">
    <source>
        <dbReference type="ARBA" id="ARBA00041152"/>
    </source>
</evidence>
<dbReference type="InterPro" id="IPR016202">
    <property type="entry name" value="DNase_I"/>
</dbReference>
<evidence type="ECO:0000256" key="1">
    <source>
        <dbReference type="ARBA" id="ARBA00004240"/>
    </source>
</evidence>
<dbReference type="InterPro" id="IPR033125">
    <property type="entry name" value="DNASE_I_2"/>
</dbReference>
<dbReference type="Proteomes" id="UP001162483">
    <property type="component" value="Unassembled WGS sequence"/>
</dbReference>
<dbReference type="EMBL" id="CATNWA010000237">
    <property type="protein sequence ID" value="CAI9534989.1"/>
    <property type="molecule type" value="Genomic_DNA"/>
</dbReference>
<evidence type="ECO:0000259" key="13">
    <source>
        <dbReference type="Pfam" id="PF03372"/>
    </source>
</evidence>
<comment type="caution">
    <text evidence="14">The sequence shown here is derived from an EMBL/GenBank/DDBJ whole genome shotgun (WGS) entry which is preliminary data.</text>
</comment>
<keyword evidence="8" id="KW-1015">Disulfide bond</keyword>
<dbReference type="InterPro" id="IPR036691">
    <property type="entry name" value="Endo/exonu/phosph_ase_sf"/>
</dbReference>
<gene>
    <name evidence="14" type="ORF">SPARVUS_LOCUS769691</name>
</gene>
<keyword evidence="7" id="KW-0256">Endoplasmic reticulum</keyword>
<evidence type="ECO:0000256" key="11">
    <source>
        <dbReference type="ARBA" id="ARBA00042003"/>
    </source>
</evidence>
<keyword evidence="6" id="KW-0378">Hydrolase</keyword>
<name>A0ABN9AHR3_9NEOB</name>
<dbReference type="InterPro" id="IPR005135">
    <property type="entry name" value="Endo/exonuclease/phosphatase"/>
</dbReference>
<evidence type="ECO:0000313" key="14">
    <source>
        <dbReference type="EMBL" id="CAI9534989.1"/>
    </source>
</evidence>
<evidence type="ECO:0000256" key="7">
    <source>
        <dbReference type="ARBA" id="ARBA00022824"/>
    </source>
</evidence>
<evidence type="ECO:0000313" key="15">
    <source>
        <dbReference type="Proteomes" id="UP001162483"/>
    </source>
</evidence>
<evidence type="ECO:0000256" key="4">
    <source>
        <dbReference type="ARBA" id="ARBA00022729"/>
    </source>
</evidence>
<evidence type="ECO:0000256" key="2">
    <source>
        <dbReference type="ARBA" id="ARBA00007359"/>
    </source>
</evidence>
<dbReference type="SMART" id="SM00476">
    <property type="entry name" value="DNaseIc"/>
    <property type="match status" value="1"/>
</dbReference>
<protein>
    <recommendedName>
        <fullName evidence="10">Deoxyribonuclease-1-like 1</fullName>
    </recommendedName>
    <alternativeName>
        <fullName evidence="12">DNase X</fullName>
    </alternativeName>
    <alternativeName>
        <fullName evidence="11">Deoxyribonuclease I-like 1</fullName>
    </alternativeName>
</protein>
<organism evidence="14 15">
    <name type="scientific">Staurois parvus</name>
    <dbReference type="NCBI Taxonomy" id="386267"/>
    <lineage>
        <taxon>Eukaryota</taxon>
        <taxon>Metazoa</taxon>
        <taxon>Chordata</taxon>
        <taxon>Craniata</taxon>
        <taxon>Vertebrata</taxon>
        <taxon>Euteleostomi</taxon>
        <taxon>Amphibia</taxon>
        <taxon>Batrachia</taxon>
        <taxon>Anura</taxon>
        <taxon>Neobatrachia</taxon>
        <taxon>Ranoidea</taxon>
        <taxon>Ranidae</taxon>
        <taxon>Staurois</taxon>
    </lineage>
</organism>
<evidence type="ECO:0000256" key="8">
    <source>
        <dbReference type="ARBA" id="ARBA00023157"/>
    </source>
</evidence>
<comment type="similarity">
    <text evidence="2">Belongs to the DNase I family.</text>
</comment>
<keyword evidence="3" id="KW-0540">Nuclease</keyword>